<keyword evidence="2" id="KW-1185">Reference proteome</keyword>
<accession>A0ABV6PVG3</accession>
<organism evidence="1 2">
    <name type="scientific">Ottowia pentelensis</name>
    <dbReference type="NCBI Taxonomy" id="511108"/>
    <lineage>
        <taxon>Bacteria</taxon>
        <taxon>Pseudomonadati</taxon>
        <taxon>Pseudomonadota</taxon>
        <taxon>Betaproteobacteria</taxon>
        <taxon>Burkholderiales</taxon>
        <taxon>Comamonadaceae</taxon>
        <taxon>Ottowia</taxon>
    </lineage>
</organism>
<proteinExistence type="predicted"/>
<protein>
    <submittedName>
        <fullName evidence="1">Uncharacterized protein</fullName>
    </submittedName>
</protein>
<dbReference type="Proteomes" id="UP001589834">
    <property type="component" value="Unassembled WGS sequence"/>
</dbReference>
<sequence>MTNGSELLINIVMYARAKDADRLEPKGARLANPLYDWDYADITTAGGKAGSKPSLSFKWNRVSPYLRPPGQANRKERC</sequence>
<name>A0ABV6PVG3_9BURK</name>
<reference evidence="1 2" key="1">
    <citation type="submission" date="2024-09" db="EMBL/GenBank/DDBJ databases">
        <authorList>
            <person name="Sun Q."/>
            <person name="Mori K."/>
        </authorList>
    </citation>
    <scope>NUCLEOTIDE SEQUENCE [LARGE SCALE GENOMIC DNA]</scope>
    <source>
        <strain evidence="1 2">NCAIM B.02336</strain>
    </source>
</reference>
<evidence type="ECO:0000313" key="1">
    <source>
        <dbReference type="EMBL" id="MFC0593382.1"/>
    </source>
</evidence>
<comment type="caution">
    <text evidence="1">The sequence shown here is derived from an EMBL/GenBank/DDBJ whole genome shotgun (WGS) entry which is preliminary data.</text>
</comment>
<dbReference type="RefSeq" id="WP_377614365.1">
    <property type="nucleotide sequence ID" value="NZ_JBHUKK010000001.1"/>
</dbReference>
<evidence type="ECO:0000313" key="2">
    <source>
        <dbReference type="Proteomes" id="UP001589834"/>
    </source>
</evidence>
<dbReference type="EMBL" id="JBHLTN010000025">
    <property type="protein sequence ID" value="MFC0593382.1"/>
    <property type="molecule type" value="Genomic_DNA"/>
</dbReference>
<gene>
    <name evidence="1" type="ORF">ACFFGG_12555</name>
</gene>